<reference evidence="1 2" key="1">
    <citation type="journal article" date="2016" name="Nat. Commun.">
        <title>Extremotolerant tardigrade genome and improved radiotolerance of human cultured cells by tardigrade-unique protein.</title>
        <authorList>
            <person name="Hashimoto T."/>
            <person name="Horikawa D.D."/>
            <person name="Saito Y."/>
            <person name="Kuwahara H."/>
            <person name="Kozuka-Hata H."/>
            <person name="Shin-I T."/>
            <person name="Minakuchi Y."/>
            <person name="Ohishi K."/>
            <person name="Motoyama A."/>
            <person name="Aizu T."/>
            <person name="Enomoto A."/>
            <person name="Kondo K."/>
            <person name="Tanaka S."/>
            <person name="Hara Y."/>
            <person name="Koshikawa S."/>
            <person name="Sagara H."/>
            <person name="Miura T."/>
            <person name="Yokobori S."/>
            <person name="Miyagawa K."/>
            <person name="Suzuki Y."/>
            <person name="Kubo T."/>
            <person name="Oyama M."/>
            <person name="Kohara Y."/>
            <person name="Fujiyama A."/>
            <person name="Arakawa K."/>
            <person name="Katayama T."/>
            <person name="Toyoda A."/>
            <person name="Kunieda T."/>
        </authorList>
    </citation>
    <scope>NUCLEOTIDE SEQUENCE [LARGE SCALE GENOMIC DNA]</scope>
    <source>
        <strain evidence="1 2">YOKOZUNA-1</strain>
    </source>
</reference>
<proteinExistence type="predicted"/>
<protein>
    <submittedName>
        <fullName evidence="1">Uncharacterized protein</fullName>
    </submittedName>
</protein>
<gene>
    <name evidence="1" type="primary">RvY_14934-1</name>
    <name evidence="1" type="synonym">RvY_14934.1</name>
    <name evidence="1" type="ORF">RvY_14934</name>
</gene>
<evidence type="ECO:0000313" key="1">
    <source>
        <dbReference type="EMBL" id="GAV04687.1"/>
    </source>
</evidence>
<sequence>MESLTDLLDALRTSLSNALSRLANSATHCDDGLDDRSNRIGNLFGTACFRLGPDGAPAGMPFVPLAPGTQPPCTTYGGVQNNHIQH</sequence>
<comment type="caution">
    <text evidence="1">The sequence shown here is derived from an EMBL/GenBank/DDBJ whole genome shotgun (WGS) entry which is preliminary data.</text>
</comment>
<keyword evidence="2" id="KW-1185">Reference proteome</keyword>
<dbReference type="AlphaFoldDB" id="A0A1D1VT07"/>
<evidence type="ECO:0000313" key="2">
    <source>
        <dbReference type="Proteomes" id="UP000186922"/>
    </source>
</evidence>
<name>A0A1D1VT07_RAMVA</name>
<dbReference type="EMBL" id="BDGG01000011">
    <property type="protein sequence ID" value="GAV04687.1"/>
    <property type="molecule type" value="Genomic_DNA"/>
</dbReference>
<accession>A0A1D1VT07</accession>
<dbReference type="Proteomes" id="UP000186922">
    <property type="component" value="Unassembled WGS sequence"/>
</dbReference>
<organism evidence="1 2">
    <name type="scientific">Ramazzottius varieornatus</name>
    <name type="common">Water bear</name>
    <name type="synonym">Tardigrade</name>
    <dbReference type="NCBI Taxonomy" id="947166"/>
    <lineage>
        <taxon>Eukaryota</taxon>
        <taxon>Metazoa</taxon>
        <taxon>Ecdysozoa</taxon>
        <taxon>Tardigrada</taxon>
        <taxon>Eutardigrada</taxon>
        <taxon>Parachela</taxon>
        <taxon>Hypsibioidea</taxon>
        <taxon>Ramazzottiidae</taxon>
        <taxon>Ramazzottius</taxon>
    </lineage>
</organism>